<protein>
    <submittedName>
        <fullName evidence="1">PvdJ/PvdD/PvdP-like protein</fullName>
    </submittedName>
</protein>
<accession>A0A085UL01</accession>
<dbReference type="SUPFAM" id="SSF48056">
    <property type="entry name" value="Di-copper centre-containing domain"/>
    <property type="match status" value="1"/>
</dbReference>
<evidence type="ECO:0000313" key="1">
    <source>
        <dbReference type="EMBL" id="KFE43864.1"/>
    </source>
</evidence>
<dbReference type="PROSITE" id="PS51318">
    <property type="entry name" value="TAT"/>
    <property type="match status" value="1"/>
</dbReference>
<dbReference type="PATRIC" id="fig|317.174.peg.6303"/>
<organism evidence="1 2">
    <name type="scientific">Pseudomonas syringae</name>
    <dbReference type="NCBI Taxonomy" id="317"/>
    <lineage>
        <taxon>Bacteria</taxon>
        <taxon>Pseudomonadati</taxon>
        <taxon>Pseudomonadota</taxon>
        <taxon>Gammaproteobacteria</taxon>
        <taxon>Pseudomonadales</taxon>
        <taxon>Pseudomonadaceae</taxon>
        <taxon>Pseudomonas</taxon>
    </lineage>
</organism>
<reference evidence="1 2" key="1">
    <citation type="submission" date="2014-07" db="EMBL/GenBank/DDBJ databases">
        <title>Draft Genome Sequences of Environmental Pseudomonas syringae strains.</title>
        <authorList>
            <person name="Baltrus D.A."/>
            <person name="Berge O."/>
            <person name="Morris C."/>
        </authorList>
    </citation>
    <scope>NUCLEOTIDE SEQUENCE [LARGE SCALE GENOMIC DNA]</scope>
    <source>
        <strain evidence="1 2">CEB003</strain>
    </source>
</reference>
<dbReference type="RefSeq" id="WP_047579896.1">
    <property type="nucleotide sequence ID" value="NZ_JPQT01000183.1"/>
</dbReference>
<dbReference type="InterPro" id="IPR006311">
    <property type="entry name" value="TAT_signal"/>
</dbReference>
<dbReference type="EMBL" id="JPQT01000183">
    <property type="protein sequence ID" value="KFE43864.1"/>
    <property type="molecule type" value="Genomic_DNA"/>
</dbReference>
<dbReference type="InterPro" id="IPR008922">
    <property type="entry name" value="Di-copper_centre_dom_sf"/>
</dbReference>
<name>A0A085UL01_PSESX</name>
<gene>
    <name evidence="1" type="ORF">IV02_30895</name>
</gene>
<dbReference type="Proteomes" id="UP000028643">
    <property type="component" value="Unassembled WGS sequence"/>
</dbReference>
<comment type="caution">
    <text evidence="1">The sequence shown here is derived from an EMBL/GenBank/DDBJ whole genome shotgun (WGS) entry which is preliminary data.</text>
</comment>
<evidence type="ECO:0000313" key="2">
    <source>
        <dbReference type="Proteomes" id="UP000028643"/>
    </source>
</evidence>
<dbReference type="AlphaFoldDB" id="A0A085UL01"/>
<proteinExistence type="predicted"/>
<sequence length="545" mass="61571">MQLTRRTVLAGLAITSALVPAGYFGGRKVHAYLEKRDGTPPQARVETADISIQRLSSRLRGIWTVKITGDAEGLYGLPADGLELLLDSAERGRALRGFIDTPENLRAPALPRYKVIGDLVGASPALIRWRLLDRDSARYAPRYEFTVTLDEAQATLDAMGTDVLAGHIQPVDPQTGMTGPKLGFMALKHAFPKAHYRIATSPEFVAWATAPENRLYHQLWHASRDLWHELSETRRNALRGLGWQPGPLGAERHARGRNMDRNGSGVDFFFMHRHMLTIARPLNAPPAWRHFPLPQPAAEQDWAGFARYFENVDGCSVPPTWLTPSDEKFTEGVELIKSPETFHTNFQMWDSRYRDADYLSRVTLGQFGTELELGLHDWLHIRWASIPRDPVNGSPVPAGREPADFSNRWFAPEYDCLVDSFSSHVNPLFWCFHGWIDERLEDWFDAHQRVHPGQIVRRRLLGVDWFEPGPWVEINEPWMGPLTHGCFSQPGVTAIKPLEKDIEIMKLALEIACNTDDELAQALNKAPNRSPYARNLPVRTHVGKA</sequence>